<organism evidence="9">
    <name type="scientific">Caldilinea aerophila</name>
    <dbReference type="NCBI Taxonomy" id="133453"/>
    <lineage>
        <taxon>Bacteria</taxon>
        <taxon>Bacillati</taxon>
        <taxon>Chloroflexota</taxon>
        <taxon>Caldilineae</taxon>
        <taxon>Caldilineales</taxon>
        <taxon>Caldilineaceae</taxon>
        <taxon>Caldilinea</taxon>
    </lineage>
</organism>
<sequence>MTQYILRRFLWAMPVLLGASFLVFWSIRWVPGDPAIAIAGELATPELVEKVRAELGLDQPLPIQYAIYLGRMLRGDMGTSVRSGLPVFDEIRIRLPRTLQLTFFSLLFAALIGIPIGVLSATRANTWIDALSMIFALLGVSMPIFWLGLMLIVFFALTLPSWLGLNQPILPPTGTGTWQHFVMPTIALAANSMAIQARMTRASMLEVLRSDYIRTARAKGVPEFSVVYNHGLRNALIPIVTVIGLQFGTLLGGAVLTETVFAWPGIGRLLVDSIGYRDYPMIQGTVLVITVGFVLVNILVDVLYAYLDPRIRYT</sequence>
<feature type="transmembrane region" description="Helical" evidence="7">
    <location>
        <begin position="281"/>
        <end position="307"/>
    </location>
</feature>
<feature type="domain" description="ABC transmembrane type-1" evidence="8">
    <location>
        <begin position="95"/>
        <end position="304"/>
    </location>
</feature>
<dbReference type="Pfam" id="PF19300">
    <property type="entry name" value="BPD_transp_1_N"/>
    <property type="match status" value="1"/>
</dbReference>
<evidence type="ECO:0000313" key="9">
    <source>
        <dbReference type="EMBL" id="HDX32588.1"/>
    </source>
</evidence>
<evidence type="ECO:0000256" key="6">
    <source>
        <dbReference type="ARBA" id="ARBA00023136"/>
    </source>
</evidence>
<dbReference type="CDD" id="cd06261">
    <property type="entry name" value="TM_PBP2"/>
    <property type="match status" value="1"/>
</dbReference>
<keyword evidence="5 7" id="KW-1133">Transmembrane helix</keyword>
<dbReference type="AlphaFoldDB" id="A0A7C1JXT3"/>
<feature type="transmembrane region" description="Helical" evidence="7">
    <location>
        <begin position="9"/>
        <end position="27"/>
    </location>
</feature>
<evidence type="ECO:0000259" key="8">
    <source>
        <dbReference type="PROSITE" id="PS50928"/>
    </source>
</evidence>
<feature type="transmembrane region" description="Helical" evidence="7">
    <location>
        <begin position="134"/>
        <end position="157"/>
    </location>
</feature>
<comment type="similarity">
    <text evidence="7">Belongs to the binding-protein-dependent transport system permease family.</text>
</comment>
<dbReference type="EMBL" id="DSMG01000144">
    <property type="protein sequence ID" value="HDX32588.1"/>
    <property type="molecule type" value="Genomic_DNA"/>
</dbReference>
<keyword evidence="4 7" id="KW-0812">Transmembrane</keyword>
<dbReference type="GO" id="GO:0005886">
    <property type="term" value="C:plasma membrane"/>
    <property type="evidence" value="ECO:0007669"/>
    <property type="project" value="UniProtKB-SubCell"/>
</dbReference>
<evidence type="ECO:0000256" key="4">
    <source>
        <dbReference type="ARBA" id="ARBA00022692"/>
    </source>
</evidence>
<dbReference type="PANTHER" id="PTHR43163">
    <property type="entry name" value="DIPEPTIDE TRANSPORT SYSTEM PERMEASE PROTEIN DPPB-RELATED"/>
    <property type="match status" value="1"/>
</dbReference>
<proteinExistence type="inferred from homology"/>
<dbReference type="Gene3D" id="1.10.3720.10">
    <property type="entry name" value="MetI-like"/>
    <property type="match status" value="1"/>
</dbReference>
<feature type="transmembrane region" description="Helical" evidence="7">
    <location>
        <begin position="235"/>
        <end position="261"/>
    </location>
</feature>
<evidence type="ECO:0000256" key="2">
    <source>
        <dbReference type="ARBA" id="ARBA00022448"/>
    </source>
</evidence>
<dbReference type="GO" id="GO:0055085">
    <property type="term" value="P:transmembrane transport"/>
    <property type="evidence" value="ECO:0007669"/>
    <property type="project" value="InterPro"/>
</dbReference>
<protein>
    <submittedName>
        <fullName evidence="9">ABC transporter permease</fullName>
    </submittedName>
</protein>
<feature type="transmembrane region" description="Helical" evidence="7">
    <location>
        <begin position="177"/>
        <end position="195"/>
    </location>
</feature>
<keyword evidence="2 7" id="KW-0813">Transport</keyword>
<name>A0A7C1JXT3_9CHLR</name>
<dbReference type="InterPro" id="IPR045621">
    <property type="entry name" value="BPD_transp_1_N"/>
</dbReference>
<comment type="caution">
    <text evidence="9">The sequence shown here is derived from an EMBL/GenBank/DDBJ whole genome shotgun (WGS) entry which is preliminary data.</text>
</comment>
<evidence type="ECO:0000256" key="7">
    <source>
        <dbReference type="RuleBase" id="RU363032"/>
    </source>
</evidence>
<dbReference type="Pfam" id="PF00528">
    <property type="entry name" value="BPD_transp_1"/>
    <property type="match status" value="1"/>
</dbReference>
<dbReference type="SUPFAM" id="SSF161098">
    <property type="entry name" value="MetI-like"/>
    <property type="match status" value="1"/>
</dbReference>
<evidence type="ECO:0000256" key="3">
    <source>
        <dbReference type="ARBA" id="ARBA00022475"/>
    </source>
</evidence>
<evidence type="ECO:0000256" key="5">
    <source>
        <dbReference type="ARBA" id="ARBA00022989"/>
    </source>
</evidence>
<evidence type="ECO:0000256" key="1">
    <source>
        <dbReference type="ARBA" id="ARBA00004651"/>
    </source>
</evidence>
<accession>A0A7C1JXT3</accession>
<comment type="subcellular location">
    <subcellularLocation>
        <location evidence="1 7">Cell membrane</location>
        <topology evidence="1 7">Multi-pass membrane protein</topology>
    </subcellularLocation>
</comment>
<dbReference type="InterPro" id="IPR035906">
    <property type="entry name" value="MetI-like_sf"/>
</dbReference>
<reference evidence="9" key="1">
    <citation type="journal article" date="2020" name="mSystems">
        <title>Genome- and Community-Level Interaction Insights into Carbon Utilization and Element Cycling Functions of Hydrothermarchaeota in Hydrothermal Sediment.</title>
        <authorList>
            <person name="Zhou Z."/>
            <person name="Liu Y."/>
            <person name="Xu W."/>
            <person name="Pan J."/>
            <person name="Luo Z.H."/>
            <person name="Li M."/>
        </authorList>
    </citation>
    <scope>NUCLEOTIDE SEQUENCE [LARGE SCALE GENOMIC DNA]</scope>
    <source>
        <strain evidence="9">SpSt-289</strain>
    </source>
</reference>
<dbReference type="PROSITE" id="PS50928">
    <property type="entry name" value="ABC_TM1"/>
    <property type="match status" value="1"/>
</dbReference>
<keyword evidence="6 7" id="KW-0472">Membrane</keyword>
<dbReference type="PANTHER" id="PTHR43163:SF6">
    <property type="entry name" value="DIPEPTIDE TRANSPORT SYSTEM PERMEASE PROTEIN DPPB-RELATED"/>
    <property type="match status" value="1"/>
</dbReference>
<keyword evidence="3" id="KW-1003">Cell membrane</keyword>
<feature type="transmembrane region" description="Helical" evidence="7">
    <location>
        <begin position="101"/>
        <end position="122"/>
    </location>
</feature>
<gene>
    <name evidence="9" type="ORF">ENQ20_14045</name>
</gene>
<dbReference type="InterPro" id="IPR000515">
    <property type="entry name" value="MetI-like"/>
</dbReference>